<protein>
    <recommendedName>
        <fullName evidence="5">Piwi domain-containing protein</fullName>
    </recommendedName>
</protein>
<feature type="compositionally biased region" description="Low complexity" evidence="1">
    <location>
        <begin position="178"/>
        <end position="193"/>
    </location>
</feature>
<feature type="compositionally biased region" description="Low complexity" evidence="1">
    <location>
        <begin position="86"/>
        <end position="129"/>
    </location>
</feature>
<dbReference type="InterPro" id="IPR014811">
    <property type="entry name" value="ArgoL1"/>
</dbReference>
<feature type="compositionally biased region" description="Basic residues" evidence="1">
    <location>
        <begin position="146"/>
        <end position="155"/>
    </location>
</feature>
<organism evidence="4">
    <name type="scientific">Heliothis virescens</name>
    <name type="common">Tobacco budworm moth</name>
    <dbReference type="NCBI Taxonomy" id="7102"/>
    <lineage>
        <taxon>Eukaryota</taxon>
        <taxon>Metazoa</taxon>
        <taxon>Ecdysozoa</taxon>
        <taxon>Arthropoda</taxon>
        <taxon>Hexapoda</taxon>
        <taxon>Insecta</taxon>
        <taxon>Pterygota</taxon>
        <taxon>Neoptera</taxon>
        <taxon>Endopterygota</taxon>
        <taxon>Lepidoptera</taxon>
        <taxon>Glossata</taxon>
        <taxon>Ditrysia</taxon>
        <taxon>Noctuoidea</taxon>
        <taxon>Noctuidae</taxon>
        <taxon>Heliothinae</taxon>
        <taxon>Heliothis</taxon>
    </lineage>
</organism>
<dbReference type="InterPro" id="IPR032474">
    <property type="entry name" value="Argonaute_N"/>
</dbReference>
<sequence>MVKPSKKKGKKDAPKDQTPSSEPVEEPSTSELPPAEGEDDSNLSAAERKRRERKEKKEKARQTMEASRKPSTRLDSTSETTSGSISRAASEAPSEPSVEAQLPAKTKTDAPPEAPAAAAPAVTPAAVVKAEPEAEEEESGLGLTSSKKKKPRKKKGDASRSAEAKKKGKKDAPKDQTPSSEPVEEPSTSELPPAEGEDDSNLSAAERKRRERKEKKEKARQTMEASRKPSTRLDSTSETTSGSISRAASEAPSEPSVEAQLPAKTKTDAPPEAPAAAAPAVTPAAVVKAEPEAEEEESGLGLTSSKKKKPRKKKGDASRSAEGQQPSAAATAPAASAAPAPAAPAAVATSAPAAPAAPAASATSAPTSVPTDQRSLSGSSSSSLLVSPGAAPGPTPVLVQMPEPAKPAQPGAWGRGRGWGPGPGPSTAMPPPRASPMPPTAAPMPPTAAPKPTAQPVAQQLPMPTRPPKSLEPVLCRYKIPTKIPGGIVRARAIRVMVNYLEMKFKPLQISRYDVSFSPDRPKRMLPEVFQIVKSEYFANELIAFDQMKNCYSLRPLKNVTSTERFHTRVEILDQNQRPMTFEVSMKATGVVDLGNIQRYMANKSSSLCHPTEEIQCIDVILRQGALESYVKAGRQFFKRPMRPVDLGYGYEMWTGLFQSAIFTNKSFINIDVAHKGFPKCQSLLDALVKDFSLDPTRPVDNQRGAEHFIAFVKGLKVVATMVGNVATAGHRREYICNGLVGPPDELTFTITDPDGRSRKTTVGEYFAREKKYRLKYPKLNCLWVGSRDKCIYFPIELLQVAYGQPLARQLNEMQVSKMVKEAATPPDERLQKITEVISNMKYSQNRDFKQFGLEICDKFYTVKAKVLEPPTLEIGNGKTVPRKGQWQANRLLKPEHLQSWGLIALDTDPRNDYDNMISLIISTGNQMGMSVAKPKLVMVSAKMTSLQSILLNAYRDVKFLFIIVSARGRDDYHKVKQMAEREVGILTQCVKEMTARRMNPMTARNILLKVNSKLMGINQAIDSVTMPKCLKDGGVMIVGADVTHPSPEQSNIPSIAAVTASIDPKCYMYNIELSIQTPKKEMIVEFEDMMFDHLRVYKERNHNNLPRKIFVFRDGVSEGQFAQVMNSELAAVHNAYQRMAGQTRKPEVLFLLVQKRHHTRDDT</sequence>
<feature type="compositionally biased region" description="Basic and acidic residues" evidence="1">
    <location>
        <begin position="156"/>
        <end position="174"/>
    </location>
</feature>
<dbReference type="GO" id="GO:0003723">
    <property type="term" value="F:RNA binding"/>
    <property type="evidence" value="ECO:0007669"/>
    <property type="project" value="InterPro"/>
</dbReference>
<dbReference type="Pfam" id="PF08699">
    <property type="entry name" value="ArgoL1"/>
    <property type="match status" value="1"/>
</dbReference>
<dbReference type="InterPro" id="IPR003165">
    <property type="entry name" value="Piwi"/>
</dbReference>
<feature type="compositionally biased region" description="Basic residues" evidence="1">
    <location>
        <begin position="305"/>
        <end position="314"/>
    </location>
</feature>
<dbReference type="EMBL" id="NWSH01000511">
    <property type="protein sequence ID" value="PCG75941.1"/>
    <property type="molecule type" value="Genomic_DNA"/>
</dbReference>
<feature type="compositionally biased region" description="Low complexity" evidence="1">
    <location>
        <begin position="19"/>
        <end position="34"/>
    </location>
</feature>
<feature type="domain" description="PAZ" evidence="2">
    <location>
        <begin position="683"/>
        <end position="803"/>
    </location>
</feature>
<dbReference type="InterPro" id="IPR012337">
    <property type="entry name" value="RNaseH-like_sf"/>
</dbReference>
<feature type="domain" description="Piwi" evidence="3">
    <location>
        <begin position="960"/>
        <end position="1161"/>
    </location>
</feature>
<comment type="caution">
    <text evidence="4">The sequence shown here is derived from an EMBL/GenBank/DDBJ whole genome shotgun (WGS) entry which is preliminary data.</text>
</comment>
<feature type="compositionally biased region" description="Basic and acidic residues" evidence="1">
    <location>
        <begin position="214"/>
        <end position="227"/>
    </location>
</feature>
<dbReference type="InterPro" id="IPR032472">
    <property type="entry name" value="ArgoL2"/>
</dbReference>
<dbReference type="Pfam" id="PF02170">
    <property type="entry name" value="PAZ"/>
    <property type="match status" value="1"/>
</dbReference>
<dbReference type="InterPro" id="IPR003100">
    <property type="entry name" value="PAZ_dom"/>
</dbReference>
<dbReference type="Gene3D" id="3.30.420.10">
    <property type="entry name" value="Ribonuclease H-like superfamily/Ribonuclease H"/>
    <property type="match status" value="1"/>
</dbReference>
<dbReference type="SUPFAM" id="SSF101690">
    <property type="entry name" value="PAZ domain"/>
    <property type="match status" value="1"/>
</dbReference>
<evidence type="ECO:0000313" key="4">
    <source>
        <dbReference type="EMBL" id="PCG75942.1"/>
    </source>
</evidence>
<dbReference type="SMART" id="SM00950">
    <property type="entry name" value="Piwi"/>
    <property type="match status" value="1"/>
</dbReference>
<name>A0A2A4JX21_HELVI</name>
<evidence type="ECO:0000259" key="3">
    <source>
        <dbReference type="PROSITE" id="PS50822"/>
    </source>
</evidence>
<feature type="compositionally biased region" description="Polar residues" evidence="1">
    <location>
        <begin position="73"/>
        <end position="85"/>
    </location>
</feature>
<feature type="compositionally biased region" description="Basic residues" evidence="1">
    <location>
        <begin position="1"/>
        <end position="10"/>
    </location>
</feature>
<reference evidence="4" key="1">
    <citation type="submission" date="2017-09" db="EMBL/GenBank/DDBJ databases">
        <title>Contemporary evolution of a Lepidopteran species, Heliothis virescens, in response to modern agricultural practices.</title>
        <authorList>
            <person name="Fritz M.L."/>
            <person name="Deyonke A.M."/>
            <person name="Papanicolaou A."/>
            <person name="Micinski S."/>
            <person name="Westbrook J."/>
            <person name="Gould F."/>
        </authorList>
    </citation>
    <scope>NUCLEOTIDE SEQUENCE [LARGE SCALE GENOMIC DNA]</scope>
    <source>
        <strain evidence="4">HvINT-</strain>
        <tissue evidence="4">Whole body</tissue>
    </source>
</reference>
<dbReference type="PROSITE" id="PS50821">
    <property type="entry name" value="PAZ"/>
    <property type="match status" value="1"/>
</dbReference>
<dbReference type="Pfam" id="PF16488">
    <property type="entry name" value="ArgoL2"/>
    <property type="match status" value="1"/>
</dbReference>
<accession>A0A2A4JX21</accession>
<feature type="compositionally biased region" description="Low complexity" evidence="1">
    <location>
        <begin position="245"/>
        <end position="288"/>
    </location>
</feature>
<evidence type="ECO:0000259" key="2">
    <source>
        <dbReference type="PROSITE" id="PS50821"/>
    </source>
</evidence>
<evidence type="ECO:0008006" key="5">
    <source>
        <dbReference type="Google" id="ProtNLM"/>
    </source>
</evidence>
<dbReference type="Pfam" id="PF02171">
    <property type="entry name" value="Piwi"/>
    <property type="match status" value="1"/>
</dbReference>
<dbReference type="STRING" id="7102.A0A2A4JX21"/>
<dbReference type="EMBL" id="NWSH01000511">
    <property type="protein sequence ID" value="PCG75942.1"/>
    <property type="molecule type" value="Genomic_DNA"/>
</dbReference>
<feature type="compositionally biased region" description="Basic and acidic residues" evidence="1">
    <location>
        <begin position="55"/>
        <end position="68"/>
    </location>
</feature>
<dbReference type="InterPro" id="IPR036085">
    <property type="entry name" value="PAZ_dom_sf"/>
</dbReference>
<gene>
    <name evidence="4" type="ORF">B5V51_10667</name>
</gene>
<evidence type="ECO:0000256" key="1">
    <source>
        <dbReference type="SAM" id="MobiDB-lite"/>
    </source>
</evidence>
<dbReference type="Gene3D" id="3.40.50.2300">
    <property type="match status" value="1"/>
</dbReference>
<dbReference type="InterPro" id="IPR036397">
    <property type="entry name" value="RNaseH_sf"/>
</dbReference>
<dbReference type="SMART" id="SM01163">
    <property type="entry name" value="DUF1785"/>
    <property type="match status" value="1"/>
</dbReference>
<feature type="compositionally biased region" description="Pro residues" evidence="1">
    <location>
        <begin position="422"/>
        <end position="449"/>
    </location>
</feature>
<dbReference type="AlphaFoldDB" id="A0A2A4JX21"/>
<dbReference type="PANTHER" id="PTHR22891">
    <property type="entry name" value="EUKARYOTIC TRANSLATION INITIATION FACTOR 2C"/>
    <property type="match status" value="1"/>
</dbReference>
<dbReference type="PROSITE" id="PS50822">
    <property type="entry name" value="PIWI"/>
    <property type="match status" value="1"/>
</dbReference>
<feature type="region of interest" description="Disordered" evidence="1">
    <location>
        <begin position="1"/>
        <end position="468"/>
    </location>
</feature>
<dbReference type="CDD" id="cd02846">
    <property type="entry name" value="PAZ_argonaute_like"/>
    <property type="match status" value="1"/>
</dbReference>
<dbReference type="Pfam" id="PF16486">
    <property type="entry name" value="ArgoN"/>
    <property type="match status" value="1"/>
</dbReference>
<dbReference type="SUPFAM" id="SSF53098">
    <property type="entry name" value="Ribonuclease H-like"/>
    <property type="match status" value="1"/>
</dbReference>
<dbReference type="GO" id="GO:0034587">
    <property type="term" value="P:piRNA processing"/>
    <property type="evidence" value="ECO:0007669"/>
    <property type="project" value="UniProtKB-ARBA"/>
</dbReference>
<feature type="compositionally biased region" description="Polar residues" evidence="1">
    <location>
        <begin position="232"/>
        <end position="244"/>
    </location>
</feature>
<proteinExistence type="predicted"/>
<feature type="compositionally biased region" description="Low complexity" evidence="1">
    <location>
        <begin position="326"/>
        <end position="387"/>
    </location>
</feature>
<dbReference type="Gene3D" id="2.170.260.10">
    <property type="entry name" value="paz domain"/>
    <property type="match status" value="1"/>
</dbReference>